<evidence type="ECO:0000256" key="1">
    <source>
        <dbReference type="SAM" id="MobiDB-lite"/>
    </source>
</evidence>
<feature type="region of interest" description="Disordered" evidence="1">
    <location>
        <begin position="192"/>
        <end position="221"/>
    </location>
</feature>
<dbReference type="VEuPathDB" id="CryptoDB:Cvel_21246"/>
<feature type="region of interest" description="Disordered" evidence="1">
    <location>
        <begin position="1"/>
        <end position="173"/>
    </location>
</feature>
<sequence>MDDEGSIFLPQESAQRPSSGNRRGSSGSVQQGGRLQDSDTQIIASLGQSQQETQVGGDLNVPGGGFTDGDAQGYPQSERQSTENFDGPLPLSGDGGDEGGEASSPSVQMEMHIADAEIPHRPTQQPTTQQRHQQRSSRPPMAHRGQIPDALPSASYPSDISSDVASVTEHEEEVVAQRVDEALRENGAGAGWKALSAGLGGGGAKAPPPQPPSVSAPPRGVMSDEDFLEEVLRNAEAKSAMEAVNEGGASRVIYHSAPTPGTGQPVPLWAQAPPTYVSSSFAAAREEPFPPQPQQQPVYPSGEMEIETGPVKGPLVPRGQFSAFVCSREEAEEQQRKASEALRRELETARGDRDAVVVEGAFVAEAAVCVYVGVHDHIPESERKWVPMETYKGEVLVEEPGSLGSVVTQYAVIPRGRQSVGEERQKGWVNSQGQTALESHYAEVQEDEKPDYVDRTFDGGLVRLPRSVGEYTGAVAFREPDPTEPPPEKNGFLATVFKALT</sequence>
<feature type="compositionally biased region" description="Low complexity" evidence="1">
    <location>
        <begin position="15"/>
        <end position="35"/>
    </location>
</feature>
<protein>
    <submittedName>
        <fullName evidence="2">Uncharacterized protein</fullName>
    </submittedName>
</protein>
<reference evidence="2" key="1">
    <citation type="submission" date="2014-11" db="EMBL/GenBank/DDBJ databases">
        <authorList>
            <person name="Otto D Thomas"/>
            <person name="Naeem Raeece"/>
        </authorList>
    </citation>
    <scope>NUCLEOTIDE SEQUENCE</scope>
</reference>
<dbReference type="EMBL" id="CDMZ01001077">
    <property type="protein sequence ID" value="CEM26782.1"/>
    <property type="molecule type" value="Genomic_DNA"/>
</dbReference>
<evidence type="ECO:0000313" key="2">
    <source>
        <dbReference type="EMBL" id="CEM26782.1"/>
    </source>
</evidence>
<feature type="compositionally biased region" description="Polar residues" evidence="1">
    <location>
        <begin position="74"/>
        <end position="84"/>
    </location>
</feature>
<accession>A0A0G4GC27</accession>
<feature type="compositionally biased region" description="Polar residues" evidence="1">
    <location>
        <begin position="155"/>
        <end position="165"/>
    </location>
</feature>
<proteinExistence type="predicted"/>
<dbReference type="AlphaFoldDB" id="A0A0G4GC27"/>
<gene>
    <name evidence="2" type="ORF">Cvel_21246</name>
</gene>
<name>A0A0G4GC27_9ALVE</name>
<feature type="compositionally biased region" description="Polar residues" evidence="1">
    <location>
        <begin position="38"/>
        <end position="54"/>
    </location>
</feature>
<organism evidence="2">
    <name type="scientific">Chromera velia CCMP2878</name>
    <dbReference type="NCBI Taxonomy" id="1169474"/>
    <lineage>
        <taxon>Eukaryota</taxon>
        <taxon>Sar</taxon>
        <taxon>Alveolata</taxon>
        <taxon>Colpodellida</taxon>
        <taxon>Chromeraceae</taxon>
        <taxon>Chromera</taxon>
    </lineage>
</organism>
<feature type="compositionally biased region" description="Low complexity" evidence="1">
    <location>
        <begin position="121"/>
        <end position="140"/>
    </location>
</feature>
<feature type="compositionally biased region" description="Pro residues" evidence="1">
    <location>
        <begin position="206"/>
        <end position="215"/>
    </location>
</feature>